<evidence type="ECO:0000256" key="6">
    <source>
        <dbReference type="PROSITE-ProRule" id="PRU00706"/>
    </source>
</evidence>
<dbReference type="Proteomes" id="UP000748308">
    <property type="component" value="Unassembled WGS sequence"/>
</dbReference>
<comment type="cofactor">
    <cofactor evidence="1">
        <name>Mg(2+)</name>
        <dbReference type="ChEBI" id="CHEBI:18420"/>
    </cofactor>
</comment>
<dbReference type="GO" id="GO:0004550">
    <property type="term" value="F:nucleoside diphosphate kinase activity"/>
    <property type="evidence" value="ECO:0007669"/>
    <property type="project" value="UniProtKB-EC"/>
</dbReference>
<dbReference type="InterPro" id="IPR036850">
    <property type="entry name" value="NDK-like_dom_sf"/>
</dbReference>
<dbReference type="EMBL" id="VGIY01000425">
    <property type="protein sequence ID" value="MBM3318638.1"/>
    <property type="molecule type" value="Genomic_DNA"/>
</dbReference>
<evidence type="ECO:0000256" key="7">
    <source>
        <dbReference type="RuleBase" id="RU004011"/>
    </source>
</evidence>
<gene>
    <name evidence="9" type="ORF">FJY75_12375</name>
</gene>
<dbReference type="Pfam" id="PF00334">
    <property type="entry name" value="NDK"/>
    <property type="match status" value="1"/>
</dbReference>
<evidence type="ECO:0000313" key="10">
    <source>
        <dbReference type="Proteomes" id="UP000748308"/>
    </source>
</evidence>
<dbReference type="GO" id="GO:0006241">
    <property type="term" value="P:CTP biosynthetic process"/>
    <property type="evidence" value="ECO:0007669"/>
    <property type="project" value="InterPro"/>
</dbReference>
<dbReference type="PANTHER" id="PTHR11349">
    <property type="entry name" value="NUCLEOSIDE DIPHOSPHATE KINASE"/>
    <property type="match status" value="1"/>
</dbReference>
<protein>
    <recommendedName>
        <fullName evidence="3">nucleoside-diphosphate kinase</fullName>
        <ecNumber evidence="3">2.7.4.6</ecNumber>
    </recommendedName>
</protein>
<dbReference type="EC" id="2.7.4.6" evidence="3"/>
<dbReference type="InterPro" id="IPR034907">
    <property type="entry name" value="NDK-like_dom"/>
</dbReference>
<comment type="caution">
    <text evidence="6">Lacks conserved residue(s) required for the propagation of feature annotation.</text>
</comment>
<evidence type="ECO:0000256" key="4">
    <source>
        <dbReference type="ARBA" id="ARBA00022679"/>
    </source>
</evidence>
<feature type="domain" description="Nucleoside diphosphate kinase-like" evidence="8">
    <location>
        <begin position="2"/>
        <end position="62"/>
    </location>
</feature>
<keyword evidence="4 9" id="KW-0808">Transferase</keyword>
<evidence type="ECO:0000256" key="3">
    <source>
        <dbReference type="ARBA" id="ARBA00012966"/>
    </source>
</evidence>
<dbReference type="SMART" id="SM00562">
    <property type="entry name" value="NDK"/>
    <property type="match status" value="1"/>
</dbReference>
<dbReference type="SUPFAM" id="SSF54919">
    <property type="entry name" value="Nucleoside diphosphate kinase, NDK"/>
    <property type="match status" value="1"/>
</dbReference>
<dbReference type="Gene3D" id="3.30.70.141">
    <property type="entry name" value="Nucleoside diphosphate kinase-like domain"/>
    <property type="match status" value="1"/>
</dbReference>
<sequence>MDERTLLIVKPDAVERRLGGAILARLEEAGLRVARLKMVRLSPREARRFYRVHEGKPFLDDL</sequence>
<keyword evidence="5 9" id="KW-0418">Kinase</keyword>
<evidence type="ECO:0000259" key="8">
    <source>
        <dbReference type="SMART" id="SM00562"/>
    </source>
</evidence>
<dbReference type="AlphaFoldDB" id="A0A937XA16"/>
<evidence type="ECO:0000256" key="2">
    <source>
        <dbReference type="ARBA" id="ARBA00008142"/>
    </source>
</evidence>
<evidence type="ECO:0000256" key="5">
    <source>
        <dbReference type="ARBA" id="ARBA00022777"/>
    </source>
</evidence>
<evidence type="ECO:0000256" key="1">
    <source>
        <dbReference type="ARBA" id="ARBA00001946"/>
    </source>
</evidence>
<name>A0A937XA16_UNCEI</name>
<dbReference type="GO" id="GO:0006183">
    <property type="term" value="P:GTP biosynthetic process"/>
    <property type="evidence" value="ECO:0007669"/>
    <property type="project" value="InterPro"/>
</dbReference>
<dbReference type="InterPro" id="IPR001564">
    <property type="entry name" value="Nucleoside_diP_kinase"/>
</dbReference>
<evidence type="ECO:0000313" key="9">
    <source>
        <dbReference type="EMBL" id="MBM3318638.1"/>
    </source>
</evidence>
<dbReference type="GO" id="GO:0006228">
    <property type="term" value="P:UTP biosynthetic process"/>
    <property type="evidence" value="ECO:0007669"/>
    <property type="project" value="InterPro"/>
</dbReference>
<dbReference type="PRINTS" id="PR01243">
    <property type="entry name" value="NUCDPKINASE"/>
</dbReference>
<proteinExistence type="inferred from homology"/>
<accession>A0A937XA16</accession>
<feature type="non-terminal residue" evidence="9">
    <location>
        <position position="62"/>
    </location>
</feature>
<dbReference type="PROSITE" id="PS51374">
    <property type="entry name" value="NDPK_LIKE"/>
    <property type="match status" value="1"/>
</dbReference>
<organism evidence="9 10">
    <name type="scientific">Eiseniibacteriota bacterium</name>
    <dbReference type="NCBI Taxonomy" id="2212470"/>
    <lineage>
        <taxon>Bacteria</taxon>
        <taxon>Candidatus Eiseniibacteriota</taxon>
    </lineage>
</organism>
<comment type="caution">
    <text evidence="9">The sequence shown here is derived from an EMBL/GenBank/DDBJ whole genome shotgun (WGS) entry which is preliminary data.</text>
</comment>
<comment type="similarity">
    <text evidence="2 6 7">Belongs to the NDK family.</text>
</comment>
<reference evidence="9" key="1">
    <citation type="submission" date="2019-03" db="EMBL/GenBank/DDBJ databases">
        <title>Lake Tanganyika Metagenome-Assembled Genomes (MAGs).</title>
        <authorList>
            <person name="Tran P."/>
        </authorList>
    </citation>
    <scope>NUCLEOTIDE SEQUENCE</scope>
    <source>
        <strain evidence="9">M_DeepCast_400m_m2_100</strain>
    </source>
</reference>